<dbReference type="Proteomes" id="UP000826656">
    <property type="component" value="Unassembled WGS sequence"/>
</dbReference>
<feature type="compositionally biased region" description="Basic and acidic residues" evidence="1">
    <location>
        <begin position="46"/>
        <end position="72"/>
    </location>
</feature>
<evidence type="ECO:0000256" key="1">
    <source>
        <dbReference type="SAM" id="MobiDB-lite"/>
    </source>
</evidence>
<keyword evidence="3" id="KW-1185">Reference proteome</keyword>
<dbReference type="EMBL" id="JAIVGD010000011">
    <property type="protein sequence ID" value="KAH0771529.1"/>
    <property type="molecule type" value="Genomic_DNA"/>
</dbReference>
<proteinExistence type="predicted"/>
<name>A0ABQ7VSS5_SOLTU</name>
<organism evidence="2 3">
    <name type="scientific">Solanum tuberosum</name>
    <name type="common">Potato</name>
    <dbReference type="NCBI Taxonomy" id="4113"/>
    <lineage>
        <taxon>Eukaryota</taxon>
        <taxon>Viridiplantae</taxon>
        <taxon>Streptophyta</taxon>
        <taxon>Embryophyta</taxon>
        <taxon>Tracheophyta</taxon>
        <taxon>Spermatophyta</taxon>
        <taxon>Magnoliopsida</taxon>
        <taxon>eudicotyledons</taxon>
        <taxon>Gunneridae</taxon>
        <taxon>Pentapetalae</taxon>
        <taxon>asterids</taxon>
        <taxon>lamiids</taxon>
        <taxon>Solanales</taxon>
        <taxon>Solanaceae</taxon>
        <taxon>Solanoideae</taxon>
        <taxon>Solaneae</taxon>
        <taxon>Solanum</taxon>
    </lineage>
</organism>
<feature type="region of interest" description="Disordered" evidence="1">
    <location>
        <begin position="45"/>
        <end position="86"/>
    </location>
</feature>
<reference evidence="2 3" key="1">
    <citation type="journal article" date="2021" name="bioRxiv">
        <title>Chromosome-scale and haplotype-resolved genome assembly of a tetraploid potato cultivar.</title>
        <authorList>
            <person name="Sun H."/>
            <person name="Jiao W.-B."/>
            <person name="Krause K."/>
            <person name="Campoy J.A."/>
            <person name="Goel M."/>
            <person name="Folz-Donahue K."/>
            <person name="Kukat C."/>
            <person name="Huettel B."/>
            <person name="Schneeberger K."/>
        </authorList>
    </citation>
    <scope>NUCLEOTIDE SEQUENCE [LARGE SCALE GENOMIC DNA]</scope>
    <source>
        <strain evidence="2">SolTubOtavaFocal</strain>
        <tissue evidence="2">Leaves</tissue>
    </source>
</reference>
<evidence type="ECO:0000313" key="3">
    <source>
        <dbReference type="Proteomes" id="UP000826656"/>
    </source>
</evidence>
<accession>A0ABQ7VSS5</accession>
<sequence length="133" mass="14677">MGVKLDRGAVLVLLTGSRNGFADFGVEREVVVAADLQSLAGVHGHCSPELEPKTHTIEENEKREGTGSETKRGKGRGLTAKRKRGKGWGLAAVALRWSSWMEQESNIKDEDEQDRTKMGYIIKWVGSDRVRIG</sequence>
<protein>
    <submittedName>
        <fullName evidence="2">Uncharacterized protein</fullName>
    </submittedName>
</protein>
<comment type="caution">
    <text evidence="2">The sequence shown here is derived from an EMBL/GenBank/DDBJ whole genome shotgun (WGS) entry which is preliminary data.</text>
</comment>
<feature type="compositionally biased region" description="Basic residues" evidence="1">
    <location>
        <begin position="73"/>
        <end position="86"/>
    </location>
</feature>
<evidence type="ECO:0000313" key="2">
    <source>
        <dbReference type="EMBL" id="KAH0771529.1"/>
    </source>
</evidence>
<gene>
    <name evidence="2" type="ORF">KY290_015510</name>
</gene>